<dbReference type="RefSeq" id="WP_139645212.1">
    <property type="nucleotide sequence ID" value="NZ_BAAAZS010000098.1"/>
</dbReference>
<evidence type="ECO:0000313" key="3">
    <source>
        <dbReference type="Proteomes" id="UP000311713"/>
    </source>
</evidence>
<evidence type="ECO:0000313" key="2">
    <source>
        <dbReference type="EMBL" id="TNM29939.1"/>
    </source>
</evidence>
<proteinExistence type="predicted"/>
<feature type="compositionally biased region" description="Pro residues" evidence="1">
    <location>
        <begin position="83"/>
        <end position="102"/>
    </location>
</feature>
<keyword evidence="3" id="KW-1185">Reference proteome</keyword>
<dbReference type="AlphaFoldDB" id="A0A5C4V4D2"/>
<sequence>MNITPNISGKAGDFARLAGGLAAVALLLTGCSGDGPPAEEGEAAASEPTAMATAHAVPRSEPSPAAGPEGPADRERETAEPTPEAPAVPEPAPEPGPGPAPAPTAGAAPEPAVELPQSVCDFPDPTMNAVCRSALGR</sequence>
<dbReference type="EMBL" id="VDGT01000009">
    <property type="protein sequence ID" value="TNM29939.1"/>
    <property type="molecule type" value="Genomic_DNA"/>
</dbReference>
<protein>
    <submittedName>
        <fullName evidence="2">Uncharacterized protein</fullName>
    </submittedName>
</protein>
<feature type="compositionally biased region" description="Low complexity" evidence="1">
    <location>
        <begin position="103"/>
        <end position="114"/>
    </location>
</feature>
<evidence type="ECO:0000256" key="1">
    <source>
        <dbReference type="SAM" id="MobiDB-lite"/>
    </source>
</evidence>
<organism evidence="2 3">
    <name type="scientific">Streptomyces sedi</name>
    <dbReference type="NCBI Taxonomy" id="555059"/>
    <lineage>
        <taxon>Bacteria</taxon>
        <taxon>Bacillati</taxon>
        <taxon>Actinomycetota</taxon>
        <taxon>Actinomycetes</taxon>
        <taxon>Kitasatosporales</taxon>
        <taxon>Streptomycetaceae</taxon>
        <taxon>Streptomyces</taxon>
    </lineage>
</organism>
<comment type="caution">
    <text evidence="2">The sequence shown here is derived from an EMBL/GenBank/DDBJ whole genome shotgun (WGS) entry which is preliminary data.</text>
</comment>
<accession>A0A5C4V4D2</accession>
<reference evidence="2 3" key="1">
    <citation type="submission" date="2019-06" db="EMBL/GenBank/DDBJ databases">
        <title>Draft genome of Streptomyces sedi sp. JCM16909.</title>
        <authorList>
            <person name="Klykleung N."/>
            <person name="Tanasupawat S."/>
            <person name="Kudo T."/>
            <person name="Yuki M."/>
            <person name="Ohkuma M."/>
        </authorList>
    </citation>
    <scope>NUCLEOTIDE SEQUENCE [LARGE SCALE GENOMIC DNA]</scope>
    <source>
        <strain evidence="2 3">JCM 16909</strain>
    </source>
</reference>
<name>A0A5C4V4D2_9ACTN</name>
<feature type="region of interest" description="Disordered" evidence="1">
    <location>
        <begin position="29"/>
        <end position="124"/>
    </location>
</feature>
<dbReference type="Proteomes" id="UP000311713">
    <property type="component" value="Unassembled WGS sequence"/>
</dbReference>
<feature type="compositionally biased region" description="Low complexity" evidence="1">
    <location>
        <begin position="43"/>
        <end position="70"/>
    </location>
</feature>
<gene>
    <name evidence="2" type="ORF">FH715_14515</name>
</gene>